<dbReference type="EMBL" id="NBNE01001845">
    <property type="protein sequence ID" value="OWZ12444.1"/>
    <property type="molecule type" value="Genomic_DNA"/>
</dbReference>
<dbReference type="Gene3D" id="3.30.70.270">
    <property type="match status" value="1"/>
</dbReference>
<dbReference type="InterPro" id="IPR043502">
    <property type="entry name" value="DNA/RNA_pol_sf"/>
</dbReference>
<sequence length="224" mass="25041">MDPPPIVEDQQDVSDLDFMWDSDQDYDKCVDNHDGSDLCPRSDGVLPEDPVTTEDVKIEDSQLCGSDNLTPGEINRLRPKIRKFRHLSITKGDSLPPATSGVVCDIVVGGARPVTPTCRKLVDFIKGLLSAKMISYSRSPWASPIVVIIKKNGVNVRLGIDHLLFNCLTQLTVYPMTLINDLLDYLESTFWYCLLDMASGFWVAKMLNYVRLISAFVTPIALFE</sequence>
<dbReference type="Proteomes" id="UP000198211">
    <property type="component" value="Unassembled WGS sequence"/>
</dbReference>
<evidence type="ECO:0000313" key="2">
    <source>
        <dbReference type="Proteomes" id="UP000198211"/>
    </source>
</evidence>
<dbReference type="Gene3D" id="3.10.10.10">
    <property type="entry name" value="HIV Type 1 Reverse Transcriptase, subunit A, domain 1"/>
    <property type="match status" value="1"/>
</dbReference>
<keyword evidence="1" id="KW-0695">RNA-directed DNA polymerase</keyword>
<evidence type="ECO:0000313" key="1">
    <source>
        <dbReference type="EMBL" id="OWZ12444.1"/>
    </source>
</evidence>
<gene>
    <name evidence="1" type="ORF">PHMEG_00014399</name>
</gene>
<keyword evidence="1" id="KW-0808">Transferase</keyword>
<protein>
    <submittedName>
        <fullName evidence="1">Reverse transcriptase</fullName>
    </submittedName>
</protein>
<comment type="caution">
    <text evidence="1">The sequence shown here is derived from an EMBL/GenBank/DDBJ whole genome shotgun (WGS) entry which is preliminary data.</text>
</comment>
<reference evidence="2" key="1">
    <citation type="submission" date="2017-03" db="EMBL/GenBank/DDBJ databases">
        <title>Phytopthora megakarya and P. palmivora, two closely related causual agents of cacao black pod achieved similar genome size and gene model numbers by different mechanisms.</title>
        <authorList>
            <person name="Ali S."/>
            <person name="Shao J."/>
            <person name="Larry D.J."/>
            <person name="Kronmiller B."/>
            <person name="Shen D."/>
            <person name="Strem M.D."/>
            <person name="Melnick R.L."/>
            <person name="Guiltinan M.J."/>
            <person name="Tyler B.M."/>
            <person name="Meinhardt L.W."/>
            <person name="Bailey B.A."/>
        </authorList>
    </citation>
    <scope>NUCLEOTIDE SEQUENCE [LARGE SCALE GENOMIC DNA]</scope>
    <source>
        <strain evidence="2">zdho120</strain>
    </source>
</reference>
<dbReference type="OrthoDB" id="120907at2759"/>
<organism evidence="1 2">
    <name type="scientific">Phytophthora megakarya</name>
    <dbReference type="NCBI Taxonomy" id="4795"/>
    <lineage>
        <taxon>Eukaryota</taxon>
        <taxon>Sar</taxon>
        <taxon>Stramenopiles</taxon>
        <taxon>Oomycota</taxon>
        <taxon>Peronosporomycetes</taxon>
        <taxon>Peronosporales</taxon>
        <taxon>Peronosporaceae</taxon>
        <taxon>Phytophthora</taxon>
    </lineage>
</organism>
<dbReference type="AlphaFoldDB" id="A0A225W4Z2"/>
<keyword evidence="1" id="KW-0548">Nucleotidyltransferase</keyword>
<dbReference type="PANTHER" id="PTHR33064">
    <property type="entry name" value="POL PROTEIN"/>
    <property type="match status" value="1"/>
</dbReference>
<dbReference type="GO" id="GO:0003964">
    <property type="term" value="F:RNA-directed DNA polymerase activity"/>
    <property type="evidence" value="ECO:0007669"/>
    <property type="project" value="UniProtKB-KW"/>
</dbReference>
<name>A0A225W4Z2_9STRA</name>
<proteinExistence type="predicted"/>
<dbReference type="InterPro" id="IPR051320">
    <property type="entry name" value="Viral_Replic_Matur_Polypro"/>
</dbReference>
<dbReference type="SUPFAM" id="SSF56672">
    <property type="entry name" value="DNA/RNA polymerases"/>
    <property type="match status" value="1"/>
</dbReference>
<dbReference type="InterPro" id="IPR043128">
    <property type="entry name" value="Rev_trsase/Diguanyl_cyclase"/>
</dbReference>
<dbReference type="PANTHER" id="PTHR33064:SF37">
    <property type="entry name" value="RIBONUCLEASE H"/>
    <property type="match status" value="1"/>
</dbReference>
<accession>A0A225W4Z2</accession>
<keyword evidence="2" id="KW-1185">Reference proteome</keyword>